<dbReference type="Proteomes" id="UP001060085">
    <property type="component" value="Linkage Group LG03"/>
</dbReference>
<evidence type="ECO:0000313" key="1">
    <source>
        <dbReference type="EMBL" id="KAI5673900.1"/>
    </source>
</evidence>
<dbReference type="EMBL" id="CM044703">
    <property type="protein sequence ID" value="KAI5673900.1"/>
    <property type="molecule type" value="Genomic_DNA"/>
</dbReference>
<protein>
    <submittedName>
        <fullName evidence="1">Uncharacterized protein</fullName>
    </submittedName>
</protein>
<accession>A0ACC0BML1</accession>
<proteinExistence type="predicted"/>
<name>A0ACC0BML1_CATRO</name>
<keyword evidence="2" id="KW-1185">Reference proteome</keyword>
<organism evidence="1 2">
    <name type="scientific">Catharanthus roseus</name>
    <name type="common">Madagascar periwinkle</name>
    <name type="synonym">Vinca rosea</name>
    <dbReference type="NCBI Taxonomy" id="4058"/>
    <lineage>
        <taxon>Eukaryota</taxon>
        <taxon>Viridiplantae</taxon>
        <taxon>Streptophyta</taxon>
        <taxon>Embryophyta</taxon>
        <taxon>Tracheophyta</taxon>
        <taxon>Spermatophyta</taxon>
        <taxon>Magnoliopsida</taxon>
        <taxon>eudicotyledons</taxon>
        <taxon>Gunneridae</taxon>
        <taxon>Pentapetalae</taxon>
        <taxon>asterids</taxon>
        <taxon>lamiids</taxon>
        <taxon>Gentianales</taxon>
        <taxon>Apocynaceae</taxon>
        <taxon>Rauvolfioideae</taxon>
        <taxon>Vinceae</taxon>
        <taxon>Catharanthinae</taxon>
        <taxon>Catharanthus</taxon>
    </lineage>
</organism>
<sequence length="176" mass="18967">MEEVPVHVHPGPIVLDAVMHGSFGGCTTNRGSLSHSTDLGMVAYTCIAASADDGYSGRPSCSSWCYMFVGLPYHDRGLVLSDLWRAETFPVQPSRRHPQEHVPDWGALGVKRGARRQPGRGAGDGRPPVPPFHRHVEMERSEGSGQVERGEGSGGGHPLVDPFDSPNLDMPSFSLV</sequence>
<reference evidence="2" key="1">
    <citation type="journal article" date="2023" name="Nat. Plants">
        <title>Single-cell RNA sequencing provides a high-resolution roadmap for understanding the multicellular compartmentation of specialized metabolism.</title>
        <authorList>
            <person name="Sun S."/>
            <person name="Shen X."/>
            <person name="Li Y."/>
            <person name="Li Y."/>
            <person name="Wang S."/>
            <person name="Li R."/>
            <person name="Zhang H."/>
            <person name="Shen G."/>
            <person name="Guo B."/>
            <person name="Wei J."/>
            <person name="Xu J."/>
            <person name="St-Pierre B."/>
            <person name="Chen S."/>
            <person name="Sun C."/>
        </authorList>
    </citation>
    <scope>NUCLEOTIDE SEQUENCE [LARGE SCALE GENOMIC DNA]</scope>
</reference>
<evidence type="ECO:0000313" key="2">
    <source>
        <dbReference type="Proteomes" id="UP001060085"/>
    </source>
</evidence>
<gene>
    <name evidence="1" type="ORF">M9H77_14264</name>
</gene>
<comment type="caution">
    <text evidence="1">The sequence shown here is derived from an EMBL/GenBank/DDBJ whole genome shotgun (WGS) entry which is preliminary data.</text>
</comment>